<gene>
    <name evidence="2" type="ORF">TOT_010000376</name>
</gene>
<organism evidence="2 3">
    <name type="scientific">Theileria orientalis strain Shintoku</name>
    <dbReference type="NCBI Taxonomy" id="869250"/>
    <lineage>
        <taxon>Eukaryota</taxon>
        <taxon>Sar</taxon>
        <taxon>Alveolata</taxon>
        <taxon>Apicomplexa</taxon>
        <taxon>Aconoidasida</taxon>
        <taxon>Piroplasmida</taxon>
        <taxon>Theileriidae</taxon>
        <taxon>Theileria</taxon>
    </lineage>
</organism>
<dbReference type="STRING" id="869250.J4DNG3"/>
<feature type="compositionally biased region" description="Basic and acidic residues" evidence="1">
    <location>
        <begin position="33"/>
        <end position="47"/>
    </location>
</feature>
<protein>
    <submittedName>
        <fullName evidence="2">Uncharacterized protein</fullName>
    </submittedName>
</protein>
<dbReference type="EMBL" id="AP011946">
    <property type="protein sequence ID" value="BAM38909.1"/>
    <property type="molecule type" value="Genomic_DNA"/>
</dbReference>
<proteinExistence type="predicted"/>
<evidence type="ECO:0000313" key="2">
    <source>
        <dbReference type="EMBL" id="BAM38909.1"/>
    </source>
</evidence>
<feature type="compositionally biased region" description="Basic and acidic residues" evidence="1">
    <location>
        <begin position="64"/>
        <end position="74"/>
    </location>
</feature>
<dbReference type="KEGG" id="tot:TOT_010000376"/>
<sequence length="678" mass="77975">MWKPSSKSRAEDENRSRDSKISHISKYNYKSSENTHRDHKYSDNYHRRDIRKTSSRQSTYGGENSRESRYHEPRYSTSSADDNLMHKYKKIRHNYSEYEPSDRKYEDHSYESRRMSDKYRPQSQRSDYKSTKRSYHSPSSPKQRYSPYKSYEKLSSYRAYDKYKHESISPRTPASEGMTPLNKKLSPPPLPPFEPPAMTPATEGTTKKGVKFEKMETISTFAQFYESKRSEGKYKEYGADPRLEEHLYGSRIVTNFELVEFTQNPNIDTTLDSPDFTLDIKYDALYTFNAFFQTPLEMINQHLFSQRPKIEEEWDVVTVGDWDSEELRASRRGVTASGSTPEGDGHQRYGMETHQCLETLFDAWQSEEEADELTPIKMQNTLKNDCKNLGISKFILLFGDSNVAINEIPLMYPRNPEAQEAGDDMEEIKKRFIANDQPEGMGLLVFESEEQALRFWSVMATNLVQVYPSAMRMCPDPSGWRIYSEALSLSFKTEMLTGAPQPVKSPQNDTLDLLSVLTTPNASFTQTPSQAGGHYSQSRQQVESPGNKGDAKPAKNTTLTYVCSYVSEQEDANQMAKNLTKHGVKCMYHKPSKIMSLQFPDEKTLQEITFGRKIYMTHTGSRVQCCFIKCDGKAMPILKRANVEHLSNSLDRKKSAPAKTIRFKPPAQGIMNVEDLKE</sequence>
<feature type="compositionally biased region" description="Basic and acidic residues" evidence="1">
    <location>
        <begin position="94"/>
        <end position="130"/>
    </location>
</feature>
<dbReference type="OMA" id="HLKRDNY"/>
<feature type="compositionally biased region" description="Polar residues" evidence="1">
    <location>
        <begin position="525"/>
        <end position="544"/>
    </location>
</feature>
<dbReference type="VEuPathDB" id="PiroplasmaDB:TOT_010000376"/>
<feature type="region of interest" description="Disordered" evidence="1">
    <location>
        <begin position="1"/>
        <end position="149"/>
    </location>
</feature>
<feature type="region of interest" description="Disordered" evidence="1">
    <location>
        <begin position="165"/>
        <end position="191"/>
    </location>
</feature>
<evidence type="ECO:0000313" key="3">
    <source>
        <dbReference type="Proteomes" id="UP000003786"/>
    </source>
</evidence>
<dbReference type="OrthoDB" id="361918at2759"/>
<keyword evidence="3" id="KW-1185">Reference proteome</keyword>
<dbReference type="RefSeq" id="XP_009689210.1">
    <property type="nucleotide sequence ID" value="XM_009690915.1"/>
</dbReference>
<dbReference type="GeneID" id="20713300"/>
<name>J4DNG3_THEOR</name>
<reference evidence="2 3" key="1">
    <citation type="journal article" date="2012" name="MBio">
        <title>Comparative genome analysis of three eukaryotic parasites with differing abilities to transform leukocytes reveals key mediators of Theileria-induced leukocyte transformation.</title>
        <authorList>
            <person name="Hayashida K."/>
            <person name="Hara Y."/>
            <person name="Abe T."/>
            <person name="Yamasaki C."/>
            <person name="Toyoda A."/>
            <person name="Kosuge T."/>
            <person name="Suzuki Y."/>
            <person name="Sato Y."/>
            <person name="Kawashima S."/>
            <person name="Katayama T."/>
            <person name="Wakaguri H."/>
            <person name="Inoue N."/>
            <person name="Homma K."/>
            <person name="Tada-Umezaki M."/>
            <person name="Yagi Y."/>
            <person name="Fujii Y."/>
            <person name="Habara T."/>
            <person name="Kanehisa M."/>
            <person name="Watanabe H."/>
            <person name="Ito K."/>
            <person name="Gojobori T."/>
            <person name="Sugawara H."/>
            <person name="Imanishi T."/>
            <person name="Weir W."/>
            <person name="Gardner M."/>
            <person name="Pain A."/>
            <person name="Shiels B."/>
            <person name="Hattori M."/>
            <person name="Nene V."/>
            <person name="Sugimoto C."/>
        </authorList>
    </citation>
    <scope>NUCLEOTIDE SEQUENCE [LARGE SCALE GENOMIC DNA]</scope>
    <source>
        <strain evidence="2 3">Shintoku</strain>
    </source>
</reference>
<accession>J4DNG3</accession>
<dbReference type="eggNOG" id="ENOG502SBKA">
    <property type="taxonomic scope" value="Eukaryota"/>
</dbReference>
<feature type="region of interest" description="Disordered" evidence="1">
    <location>
        <begin position="525"/>
        <end position="553"/>
    </location>
</feature>
<evidence type="ECO:0000256" key="1">
    <source>
        <dbReference type="SAM" id="MobiDB-lite"/>
    </source>
</evidence>
<feature type="compositionally biased region" description="Basic and acidic residues" evidence="1">
    <location>
        <begin position="8"/>
        <end position="21"/>
    </location>
</feature>
<dbReference type="Proteomes" id="UP000003786">
    <property type="component" value="Chromosome 1"/>
</dbReference>
<dbReference type="AlphaFoldDB" id="J4DNG3"/>